<feature type="compositionally biased region" description="Low complexity" evidence="1">
    <location>
        <begin position="288"/>
        <end position="303"/>
    </location>
</feature>
<protein>
    <submittedName>
        <fullName evidence="2">G12133 protein</fullName>
    </submittedName>
</protein>
<evidence type="ECO:0000256" key="1">
    <source>
        <dbReference type="SAM" id="MobiDB-lite"/>
    </source>
</evidence>
<organism evidence="2 3">
    <name type="scientific">Coccomyxa viridis</name>
    <dbReference type="NCBI Taxonomy" id="1274662"/>
    <lineage>
        <taxon>Eukaryota</taxon>
        <taxon>Viridiplantae</taxon>
        <taxon>Chlorophyta</taxon>
        <taxon>core chlorophytes</taxon>
        <taxon>Trebouxiophyceae</taxon>
        <taxon>Trebouxiophyceae incertae sedis</taxon>
        <taxon>Coccomyxaceae</taxon>
        <taxon>Coccomyxa</taxon>
    </lineage>
</organism>
<gene>
    <name evidence="2" type="primary">g12133</name>
    <name evidence="2" type="ORF">VP750_LOCUS10818</name>
</gene>
<feature type="compositionally biased region" description="Polar residues" evidence="1">
    <location>
        <begin position="40"/>
        <end position="50"/>
    </location>
</feature>
<evidence type="ECO:0000313" key="3">
    <source>
        <dbReference type="Proteomes" id="UP001497392"/>
    </source>
</evidence>
<feature type="compositionally biased region" description="Low complexity" evidence="1">
    <location>
        <begin position="174"/>
        <end position="199"/>
    </location>
</feature>
<feature type="compositionally biased region" description="Polar residues" evidence="1">
    <location>
        <begin position="161"/>
        <end position="170"/>
    </location>
</feature>
<dbReference type="EMBL" id="CAXHTA020000019">
    <property type="protein sequence ID" value="CAL5228912.1"/>
    <property type="molecule type" value="Genomic_DNA"/>
</dbReference>
<keyword evidence="3" id="KW-1185">Reference proteome</keyword>
<evidence type="ECO:0000313" key="2">
    <source>
        <dbReference type="EMBL" id="CAL5228912.1"/>
    </source>
</evidence>
<feature type="region of interest" description="Disordered" evidence="1">
    <location>
        <begin position="286"/>
        <end position="367"/>
    </location>
</feature>
<reference evidence="2 3" key="1">
    <citation type="submission" date="2024-06" db="EMBL/GenBank/DDBJ databases">
        <authorList>
            <person name="Kraege A."/>
            <person name="Thomma B."/>
        </authorList>
    </citation>
    <scope>NUCLEOTIDE SEQUENCE [LARGE SCALE GENOMIC DNA]</scope>
</reference>
<proteinExistence type="predicted"/>
<accession>A0ABP1G9Y2</accession>
<feature type="region of interest" description="Disordered" evidence="1">
    <location>
        <begin position="161"/>
        <end position="209"/>
    </location>
</feature>
<sequence>MSNLCVQEPDGRKEEVSEAMSGDATADDDTDRRKRRSRSLDPTDSDSTGDSAGEEGGAAKVPLAAALEAAAEPPAGRKPAVPTAGQVVPRVDVQNKQLKGLLMLDQYPWMVKLLDGRTVSPSEFERLAGSLRKNWKSSTMVLQSDGRVGMNVGNWMDTMGIQNPAKTKNSGRGAPAQPAQASQPAQPAQANGAKQPAAAGTPGKRVRKAPNPEMHLAQLKALLESHGKKLEEGWTVEYTETKRDDRIDMDPYYYAPEGFVPDMTELPAGFSSKRYNSRKKVAQAHGIPASAFSKSQKSAQKPARAPDASAKPEARAAVVRKRTPLLPPSRAAAKQSKSEGRSPAFTETGDADNNHDKDEDDEDKEDYQPLAKRTRTAAAAEAILSGKSAAPSGPITPSTQTQKAGAQALLQLRAVDQAPQRRTPAPAPAPASASVDRAAGSGHQAAVRDLFTRVQTFINIVEIDADSLKRKHIRRYMEQAKAGLNELMELWGGENQELNVVD</sequence>
<feature type="region of interest" description="Disordered" evidence="1">
    <location>
        <begin position="1"/>
        <end position="64"/>
    </location>
</feature>
<comment type="caution">
    <text evidence="2">The sequence shown here is derived from an EMBL/GenBank/DDBJ whole genome shotgun (WGS) entry which is preliminary data.</text>
</comment>
<name>A0ABP1G9Y2_9CHLO</name>
<dbReference type="Proteomes" id="UP001497392">
    <property type="component" value="Unassembled WGS sequence"/>
</dbReference>
<feature type="compositionally biased region" description="Polar residues" evidence="1">
    <location>
        <begin position="395"/>
        <end position="404"/>
    </location>
</feature>
<feature type="region of interest" description="Disordered" evidence="1">
    <location>
        <begin position="385"/>
        <end position="404"/>
    </location>
</feature>